<dbReference type="Proteomes" id="UP000186817">
    <property type="component" value="Unassembled WGS sequence"/>
</dbReference>
<dbReference type="PANTHER" id="PTHR11730:SF6">
    <property type="entry name" value="AMMONIUM TRANSPORTER"/>
    <property type="match status" value="1"/>
</dbReference>
<dbReference type="SUPFAM" id="SSF111352">
    <property type="entry name" value="Ammonium transporter"/>
    <property type="match status" value="1"/>
</dbReference>
<protein>
    <recommendedName>
        <fullName evidence="9">Ammonium transporter</fullName>
    </recommendedName>
</protein>
<reference evidence="10 11" key="1">
    <citation type="submission" date="2016-02" db="EMBL/GenBank/DDBJ databases">
        <title>Genome analysis of coral dinoflagellate symbionts highlights evolutionary adaptations to a symbiotic lifestyle.</title>
        <authorList>
            <person name="Aranda M."/>
            <person name="Li Y."/>
            <person name="Liew Y.J."/>
            <person name="Baumgarten S."/>
            <person name="Simakov O."/>
            <person name="Wilson M."/>
            <person name="Piel J."/>
            <person name="Ashoor H."/>
            <person name="Bougouffa S."/>
            <person name="Bajic V.B."/>
            <person name="Ryu T."/>
            <person name="Ravasi T."/>
            <person name="Bayer T."/>
            <person name="Micklem G."/>
            <person name="Kim H."/>
            <person name="Bhak J."/>
            <person name="Lajeunesse T.C."/>
            <person name="Voolstra C.R."/>
        </authorList>
    </citation>
    <scope>NUCLEOTIDE SEQUENCE [LARGE SCALE GENOMIC DNA]</scope>
    <source>
        <strain evidence="10 11">CCMP2467</strain>
    </source>
</reference>
<dbReference type="InterPro" id="IPR002229">
    <property type="entry name" value="RhesusRHD"/>
</dbReference>
<keyword evidence="5 9" id="KW-0812">Transmembrane</keyword>
<dbReference type="InterPro" id="IPR018047">
    <property type="entry name" value="Ammonium_transpt_CS"/>
</dbReference>
<feature type="transmembrane region" description="Helical" evidence="9">
    <location>
        <begin position="326"/>
        <end position="347"/>
    </location>
</feature>
<sequence>MRWQALFLLLLSVDLARCEHEADLTRSRLELKTLQLEIDKRLGAVEERVTGRRLQGSSLEDRLLETVHALQKKDDTMAAAADNLWLLLCGAILMFMHVGFAMVECGTCRARNASDALIKNMLSLCVGTLGWWSFGWGFATGTLFQDFIGTSGFFGSDLLKVGSGQSLKATISCDDGVCPTKMAVWFFNWGFCTTACTIVSGAVLERAKSSSYSVYTFFMTAFVYPVIVAWTWSDGWLASLFDVGYTDFAGSCIVHVSGGMGALVGTVLLGPRLHRFHPAHAVAFEPHNLPFLVLGTLFLWVGWFAFNAGSTLSLHTRETATLAAQVAVNTALAGSSGGTSVFFLRLVVKKKYDLAGLCNGILAGVVSVTAGCANMNAGSALAAAVVGGLVFEAFSALLKRMHIDDPVDASAVHLACGIWGTIAATLFDWGKGFEYYHGQYGWTCLPAAPSNDLQPPCIAGIVGTALAAQVVLILCVLVWIGFWSFVVIKLLTVAAGLRVKEGTEQAGLDAADYAHKNAYALEERESPDSWRVLSS</sequence>
<feature type="transmembrane region" description="Helical" evidence="9">
    <location>
        <begin position="289"/>
        <end position="306"/>
    </location>
</feature>
<dbReference type="GO" id="GO:0008519">
    <property type="term" value="F:ammonium channel activity"/>
    <property type="evidence" value="ECO:0007669"/>
    <property type="project" value="InterPro"/>
</dbReference>
<feature type="transmembrane region" description="Helical" evidence="9">
    <location>
        <begin position="410"/>
        <end position="427"/>
    </location>
</feature>
<evidence type="ECO:0000256" key="4">
    <source>
        <dbReference type="ARBA" id="ARBA00022448"/>
    </source>
</evidence>
<evidence type="ECO:0000256" key="9">
    <source>
        <dbReference type="RuleBase" id="RU362002"/>
    </source>
</evidence>
<keyword evidence="8 9" id="KW-0924">Ammonia transport</keyword>
<dbReference type="NCBIfam" id="TIGR00836">
    <property type="entry name" value="amt"/>
    <property type="match status" value="1"/>
</dbReference>
<proteinExistence type="inferred from homology"/>
<evidence type="ECO:0000313" key="10">
    <source>
        <dbReference type="EMBL" id="OLQ07161.1"/>
    </source>
</evidence>
<feature type="transmembrane region" description="Helical" evidence="9">
    <location>
        <begin position="354"/>
        <end position="371"/>
    </location>
</feature>
<evidence type="ECO:0000256" key="6">
    <source>
        <dbReference type="ARBA" id="ARBA00022989"/>
    </source>
</evidence>
<dbReference type="PRINTS" id="PR00342">
    <property type="entry name" value="RHESUSRHD"/>
</dbReference>
<comment type="subcellular location">
    <subcellularLocation>
        <location evidence="9">Cell membrane</location>
        <topology evidence="9">Multi-pass membrane protein</topology>
    </subcellularLocation>
    <subcellularLocation>
        <location evidence="1">Membrane</location>
        <topology evidence="1">Multi-pass membrane protein</topology>
    </subcellularLocation>
</comment>
<organism evidence="10 11">
    <name type="scientific">Symbiodinium microadriaticum</name>
    <name type="common">Dinoflagellate</name>
    <name type="synonym">Zooxanthella microadriatica</name>
    <dbReference type="NCBI Taxonomy" id="2951"/>
    <lineage>
        <taxon>Eukaryota</taxon>
        <taxon>Sar</taxon>
        <taxon>Alveolata</taxon>
        <taxon>Dinophyceae</taxon>
        <taxon>Suessiales</taxon>
        <taxon>Symbiodiniaceae</taxon>
        <taxon>Symbiodinium</taxon>
    </lineage>
</organism>
<feature type="transmembrane region" description="Helical" evidence="9">
    <location>
        <begin position="117"/>
        <end position="134"/>
    </location>
</feature>
<gene>
    <name evidence="10" type="ORF">AK812_SmicGene9492</name>
</gene>
<evidence type="ECO:0000256" key="2">
    <source>
        <dbReference type="ARBA" id="ARBA00005887"/>
    </source>
</evidence>
<dbReference type="Pfam" id="PF00909">
    <property type="entry name" value="Ammonium_transp"/>
    <property type="match status" value="1"/>
</dbReference>
<dbReference type="Gene3D" id="1.10.3430.10">
    <property type="entry name" value="Ammonium transporter AmtB like domains"/>
    <property type="match status" value="1"/>
</dbReference>
<dbReference type="InterPro" id="IPR029020">
    <property type="entry name" value="Ammonium/urea_transptr"/>
</dbReference>
<comment type="caution">
    <text evidence="10">The sequence shown here is derived from an EMBL/GenBank/DDBJ whole genome shotgun (WGS) entry which is preliminary data.</text>
</comment>
<dbReference type="AlphaFoldDB" id="A0A1Q9EIF4"/>
<feature type="transmembrane region" description="Helical" evidence="9">
    <location>
        <begin position="248"/>
        <end position="269"/>
    </location>
</feature>
<comment type="similarity">
    <text evidence="2 9">Belongs to the ammonia transporter channel (TC 1.A.11.2) family.</text>
</comment>
<evidence type="ECO:0000256" key="7">
    <source>
        <dbReference type="ARBA" id="ARBA00023136"/>
    </source>
</evidence>
<name>A0A1Q9EIF4_SYMMI</name>
<feature type="transmembrane region" description="Helical" evidence="9">
    <location>
        <begin position="84"/>
        <end position="105"/>
    </location>
</feature>
<evidence type="ECO:0000313" key="11">
    <source>
        <dbReference type="Proteomes" id="UP000186817"/>
    </source>
</evidence>
<dbReference type="GO" id="GO:0097272">
    <property type="term" value="P:ammonium homeostasis"/>
    <property type="evidence" value="ECO:0007669"/>
    <property type="project" value="TreeGrafter"/>
</dbReference>
<dbReference type="PANTHER" id="PTHR11730">
    <property type="entry name" value="AMMONIUM TRANSPORTER"/>
    <property type="match status" value="1"/>
</dbReference>
<comment type="similarity">
    <text evidence="3">Belongs to the ammonium transporter (TC 2.A.49) family. Rh subfamily.</text>
</comment>
<dbReference type="GO" id="GO:0005886">
    <property type="term" value="C:plasma membrane"/>
    <property type="evidence" value="ECO:0007669"/>
    <property type="project" value="UniProtKB-SubCell"/>
</dbReference>
<feature type="transmembrane region" description="Helical" evidence="9">
    <location>
        <begin position="377"/>
        <end position="398"/>
    </location>
</feature>
<keyword evidence="6 9" id="KW-1133">Transmembrane helix</keyword>
<dbReference type="PROSITE" id="PS01219">
    <property type="entry name" value="AMMONIUM_TRANSP"/>
    <property type="match status" value="1"/>
</dbReference>
<keyword evidence="4 9" id="KW-0813">Transport</keyword>
<evidence type="ECO:0000256" key="5">
    <source>
        <dbReference type="ARBA" id="ARBA00022692"/>
    </source>
</evidence>
<dbReference type="EMBL" id="LSRX01000146">
    <property type="protein sequence ID" value="OLQ07161.1"/>
    <property type="molecule type" value="Genomic_DNA"/>
</dbReference>
<evidence type="ECO:0000256" key="8">
    <source>
        <dbReference type="ARBA" id="ARBA00023177"/>
    </source>
</evidence>
<dbReference type="OMA" id="NVMMKNM"/>
<feature type="transmembrane region" description="Helical" evidence="9">
    <location>
        <begin position="212"/>
        <end position="233"/>
    </location>
</feature>
<keyword evidence="7 9" id="KW-0472">Membrane</keyword>
<dbReference type="InterPro" id="IPR024041">
    <property type="entry name" value="NH4_transpt_AmtB-like_dom"/>
</dbReference>
<keyword evidence="11" id="KW-1185">Reference proteome</keyword>
<feature type="transmembrane region" description="Helical" evidence="9">
    <location>
        <begin position="458"/>
        <end position="488"/>
    </location>
</feature>
<accession>A0A1Q9EIF4</accession>
<dbReference type="InterPro" id="IPR001905">
    <property type="entry name" value="Ammonium_transpt"/>
</dbReference>
<feature type="transmembrane region" description="Helical" evidence="9">
    <location>
        <begin position="186"/>
        <end position="205"/>
    </location>
</feature>
<evidence type="ECO:0000256" key="3">
    <source>
        <dbReference type="ARBA" id="ARBA00011036"/>
    </source>
</evidence>
<dbReference type="OrthoDB" id="534912at2759"/>
<evidence type="ECO:0000256" key="1">
    <source>
        <dbReference type="ARBA" id="ARBA00004141"/>
    </source>
</evidence>